<protein>
    <recommendedName>
        <fullName evidence="5">Tetratricopeptide repeat-like domain-containing protein</fullName>
    </recommendedName>
</protein>
<dbReference type="Proteomes" id="UP000195455">
    <property type="component" value="Unassembled WGS sequence"/>
</dbReference>
<dbReference type="SMART" id="SM00028">
    <property type="entry name" value="TPR"/>
    <property type="match status" value="5"/>
</dbReference>
<evidence type="ECO:0000313" key="3">
    <source>
        <dbReference type="EMBL" id="OUN41824.1"/>
    </source>
</evidence>
<gene>
    <name evidence="3" type="ORF">B5G26_10320</name>
</gene>
<evidence type="ECO:0000256" key="1">
    <source>
        <dbReference type="SAM" id="Coils"/>
    </source>
</evidence>
<feature type="coiled-coil region" evidence="1">
    <location>
        <begin position="279"/>
        <end position="347"/>
    </location>
</feature>
<comment type="caution">
    <text evidence="3">The sequence shown here is derived from an EMBL/GenBank/DDBJ whole genome shotgun (WGS) entry which is preliminary data.</text>
</comment>
<organism evidence="3 4">
    <name type="scientific">Anaerotignum lactatifermentans</name>
    <dbReference type="NCBI Taxonomy" id="160404"/>
    <lineage>
        <taxon>Bacteria</taxon>
        <taxon>Bacillati</taxon>
        <taxon>Bacillota</taxon>
        <taxon>Clostridia</taxon>
        <taxon>Lachnospirales</taxon>
        <taxon>Anaerotignaceae</taxon>
        <taxon>Anaerotignum</taxon>
    </lineage>
</organism>
<keyword evidence="1" id="KW-0175">Coiled coil</keyword>
<keyword evidence="2" id="KW-0812">Transmembrane</keyword>
<dbReference type="AlphaFoldDB" id="A0A1Y3TZ11"/>
<proteinExistence type="predicted"/>
<dbReference type="InterPro" id="IPR011990">
    <property type="entry name" value="TPR-like_helical_dom_sf"/>
</dbReference>
<feature type="transmembrane region" description="Helical" evidence="2">
    <location>
        <begin position="256"/>
        <end position="278"/>
    </location>
</feature>
<dbReference type="Pfam" id="PF13174">
    <property type="entry name" value="TPR_6"/>
    <property type="match status" value="1"/>
</dbReference>
<sequence length="471" mass="52739">MDMKCPNCGNTVPNGFLCPSCGVDTYIFKKARNASIRLYNDGLEAALAQDLSAAATLLEQSILFDKNNYQARNLLGLVYAETGRMADALKHWIVSNSLVSENNPAAGYIEYLQKHAREMDQYNDAVRLYNQALHYLHQGSDDLAIIQLKKSLDLSPGFIDANNLMTLCCLMEHNEKRAQHFIDAVLRKDVNNPIALRYSQELGKERRGSVGKQKKRAAGAEVAQGISVKKTDSAPPIPRYKRSEKKKIGALEHRDLIAFGVGIVATALVLLVLVLPAINENKDKTIETLQAQVESYQGETNMTPEEVLAMREKVTTLEAENKQLRSEETKQANLELLETAVSQLNDKQFEECVATLDSIETVGFSDEDLQKYESVKTEAYPQAANSLYTKGKSEFLSNNFTDAKPYLEKCLNYTTSENFIDDAYYYLAKIAEEEKDTAKAKEYYEKIKSTYPDSNQIENVNLALENLNSAS</sequence>
<name>A0A1Y3TZ11_9FIRM</name>
<dbReference type="Gene3D" id="1.25.40.10">
    <property type="entry name" value="Tetratricopeptide repeat domain"/>
    <property type="match status" value="3"/>
</dbReference>
<dbReference type="SUPFAM" id="SSF48452">
    <property type="entry name" value="TPR-like"/>
    <property type="match status" value="1"/>
</dbReference>
<keyword evidence="2" id="KW-0472">Membrane</keyword>
<dbReference type="InterPro" id="IPR019734">
    <property type="entry name" value="TPR_rpt"/>
</dbReference>
<evidence type="ECO:0008006" key="5">
    <source>
        <dbReference type="Google" id="ProtNLM"/>
    </source>
</evidence>
<accession>A0A1Y3TZ11</accession>
<dbReference type="EMBL" id="NFHM01000015">
    <property type="protein sequence ID" value="OUN41824.1"/>
    <property type="molecule type" value="Genomic_DNA"/>
</dbReference>
<evidence type="ECO:0000313" key="4">
    <source>
        <dbReference type="Proteomes" id="UP000195455"/>
    </source>
</evidence>
<reference evidence="4" key="1">
    <citation type="submission" date="2017-04" db="EMBL/GenBank/DDBJ databases">
        <title>Function of individual gut microbiota members based on whole genome sequencing of pure cultures obtained from chicken caecum.</title>
        <authorList>
            <person name="Medvecky M."/>
            <person name="Cejkova D."/>
            <person name="Polansky O."/>
            <person name="Karasova D."/>
            <person name="Kubasova T."/>
            <person name="Cizek A."/>
            <person name="Rychlik I."/>
        </authorList>
    </citation>
    <scope>NUCLEOTIDE SEQUENCE [LARGE SCALE GENOMIC DNA]</scope>
    <source>
        <strain evidence="4">An75</strain>
    </source>
</reference>
<dbReference type="Pfam" id="PF13432">
    <property type="entry name" value="TPR_16"/>
    <property type="match status" value="1"/>
</dbReference>
<keyword evidence="2" id="KW-1133">Transmembrane helix</keyword>
<evidence type="ECO:0000256" key="2">
    <source>
        <dbReference type="SAM" id="Phobius"/>
    </source>
</evidence>